<evidence type="ECO:0000256" key="2">
    <source>
        <dbReference type="ARBA" id="ARBA00012485"/>
    </source>
</evidence>
<evidence type="ECO:0000313" key="8">
    <source>
        <dbReference type="EMBL" id="CAK9031558.1"/>
    </source>
</evidence>
<protein>
    <recommendedName>
        <fullName evidence="2">HECT-type E3 ubiquitin transferase</fullName>
        <ecNumber evidence="2">2.3.2.26</ecNumber>
    </recommendedName>
</protein>
<proteinExistence type="predicted"/>
<dbReference type="CDD" id="cd23767">
    <property type="entry name" value="IQCD"/>
    <property type="match status" value="1"/>
</dbReference>
<organism evidence="8 9">
    <name type="scientific">Durusdinium trenchii</name>
    <dbReference type="NCBI Taxonomy" id="1381693"/>
    <lineage>
        <taxon>Eukaryota</taxon>
        <taxon>Sar</taxon>
        <taxon>Alveolata</taxon>
        <taxon>Dinophyceae</taxon>
        <taxon>Suessiales</taxon>
        <taxon>Symbiodiniaceae</taxon>
        <taxon>Durusdinium</taxon>
    </lineage>
</organism>
<evidence type="ECO:0000256" key="3">
    <source>
        <dbReference type="ARBA" id="ARBA00022679"/>
    </source>
</evidence>
<dbReference type="Gene3D" id="3.30.2410.10">
    <property type="entry name" value="Hect, E3 ligase catalytic domain"/>
    <property type="match status" value="1"/>
</dbReference>
<dbReference type="SMART" id="SM00119">
    <property type="entry name" value="HECTc"/>
    <property type="match status" value="1"/>
</dbReference>
<dbReference type="Gene3D" id="3.30.2160.10">
    <property type="entry name" value="Hect, E3 ligase catalytic domain"/>
    <property type="match status" value="1"/>
</dbReference>
<dbReference type="Pfam" id="PF00632">
    <property type="entry name" value="HECT"/>
    <property type="match status" value="1"/>
</dbReference>
<name>A0ABP0KXD7_9DINO</name>
<dbReference type="EC" id="2.3.2.26" evidence="2"/>
<dbReference type="EMBL" id="CAXAMN010010347">
    <property type="protein sequence ID" value="CAK9031558.1"/>
    <property type="molecule type" value="Genomic_DNA"/>
</dbReference>
<dbReference type="PANTHER" id="PTHR45700:SF2">
    <property type="entry name" value="UBIQUITIN-PROTEIN LIGASE E3C"/>
    <property type="match status" value="1"/>
</dbReference>
<keyword evidence="9" id="KW-1185">Reference proteome</keyword>
<evidence type="ECO:0000256" key="6">
    <source>
        <dbReference type="SAM" id="MobiDB-lite"/>
    </source>
</evidence>
<keyword evidence="4 5" id="KW-0833">Ubl conjugation pathway</keyword>
<dbReference type="PROSITE" id="PS50096">
    <property type="entry name" value="IQ"/>
    <property type="match status" value="1"/>
</dbReference>
<evidence type="ECO:0000256" key="4">
    <source>
        <dbReference type="ARBA" id="ARBA00022786"/>
    </source>
</evidence>
<dbReference type="InterPro" id="IPR035983">
    <property type="entry name" value="Hect_E3_ubiquitin_ligase"/>
</dbReference>
<feature type="active site" description="Glycyl thioester intermediate" evidence="5">
    <location>
        <position position="998"/>
    </location>
</feature>
<comment type="catalytic activity">
    <reaction evidence="1">
        <text>S-ubiquitinyl-[E2 ubiquitin-conjugating enzyme]-L-cysteine + [acceptor protein]-L-lysine = [E2 ubiquitin-conjugating enzyme]-L-cysteine + N(6)-ubiquitinyl-[acceptor protein]-L-lysine.</text>
        <dbReference type="EC" id="2.3.2.26"/>
    </reaction>
</comment>
<dbReference type="CDD" id="cd00078">
    <property type="entry name" value="HECTc"/>
    <property type="match status" value="1"/>
</dbReference>
<dbReference type="PROSITE" id="PS50237">
    <property type="entry name" value="HECT"/>
    <property type="match status" value="1"/>
</dbReference>
<dbReference type="PANTHER" id="PTHR45700">
    <property type="entry name" value="UBIQUITIN-PROTEIN LIGASE E3C"/>
    <property type="match status" value="1"/>
</dbReference>
<dbReference type="SUPFAM" id="SSF56204">
    <property type="entry name" value="Hect, E3 ligase catalytic domain"/>
    <property type="match status" value="1"/>
</dbReference>
<dbReference type="Gene3D" id="3.90.1750.10">
    <property type="entry name" value="Hect, E3 ligase catalytic domains"/>
    <property type="match status" value="1"/>
</dbReference>
<evidence type="ECO:0000256" key="1">
    <source>
        <dbReference type="ARBA" id="ARBA00000885"/>
    </source>
</evidence>
<dbReference type="InterPro" id="IPR044611">
    <property type="entry name" value="E3A/B/C-like"/>
</dbReference>
<comment type="caution">
    <text evidence="8">The sequence shown here is derived from an EMBL/GenBank/DDBJ whole genome shotgun (WGS) entry which is preliminary data.</text>
</comment>
<reference evidence="8 9" key="1">
    <citation type="submission" date="2024-02" db="EMBL/GenBank/DDBJ databases">
        <authorList>
            <person name="Chen Y."/>
            <person name="Shah S."/>
            <person name="Dougan E. K."/>
            <person name="Thang M."/>
            <person name="Chan C."/>
        </authorList>
    </citation>
    <scope>NUCLEOTIDE SEQUENCE [LARGE SCALE GENOMIC DNA]</scope>
</reference>
<accession>A0ABP0KXD7</accession>
<feature type="domain" description="HECT" evidence="7">
    <location>
        <begin position="693"/>
        <end position="1030"/>
    </location>
</feature>
<feature type="compositionally biased region" description="Basic and acidic residues" evidence="6">
    <location>
        <begin position="28"/>
        <end position="51"/>
    </location>
</feature>
<dbReference type="InterPro" id="IPR000569">
    <property type="entry name" value="HECT_dom"/>
</dbReference>
<evidence type="ECO:0000256" key="5">
    <source>
        <dbReference type="PROSITE-ProRule" id="PRU00104"/>
    </source>
</evidence>
<evidence type="ECO:0000259" key="7">
    <source>
        <dbReference type="PROSITE" id="PS50237"/>
    </source>
</evidence>
<sequence>MFDFDGKVRGSGSRVDLSGRGRKGPRQAPEESRSDFVKRQHQEREARERKRIREAASRHIQAVYRGHRCRRAQQAEKRQVFDKRYADISKVSGVLPAPQKAKFVFQLLVPMLRLFAFFFRKDQDEERLLAMAELVHFSSTQAESCNFLRIFLMDESQLPKDSSRQGALSLLEKLFWALLSCQRNVDVLKLLKAVQQALFSPSPDYKPLGSISGAVVAHLLRRTPIFQVLPPLCQSGQLLQAADVVLLMCSGLEAVSLETVEASLRTRQELLTELLSTPNLVEALCKDLSHPIAVASLRRLSSLLVHTAGVLATKERPTAAPLLVNIATLLERFALKMTSPAVCVGAELLALLTWLSWAKESLSGEEAKPGSATLARLHRGSFVRTLLSAVGGSSREDVLLAVCRLYFAPSSGAESEVDPPLEVLQTLAFATPLAERLFPSFHGLMRNRSTEAIFQALQPPSLANAEAIRLRVFCCVYAVQLQPMYDYEFFGEANPLRLEEVKELLPFLNRLAYHFVTAMPDQASLLPAAKALRTSLTSLINLLYHRHQRRPILDSDHDWILPESRTLLRRAPSALNLGTALGVPETEEAEDEPEAMEVDESGEMGEFPEARCVGSSATSSVALAEKALQAVLAEMPHVLPFEDRVSILHNAILADQDQRRAFRGPWGLSTLDKRQIRRNHLVDDGIAAFEGLDEAALRDTFRVEFVAPDGTLESGVDGGGLFKEFMIHICREMFDPEFGLFRATESHSLYPSSEAFTQFPQAADLYIFLGKVVGKAIYEMILLEPQFSRVFLNRVLGRINEVDDIASLDKELHRNMLQIKECPDVEALGITFSISVTEKGMHKDINLIPNGSNTPVTRENLTRYLHLMANYRTNIQFQRHTAAFLSGLQKVIPVTWLKMFDPYELNTLVSGDLRETGFDVADLRANTVLSGGYEEDSPCVRWLWRLLQEELGAEDLGRFLMFVTSCSRAPLLGFKNLNPKFCVHRVPDGERLPTSATCANLLKLPDYTSYQSLKTKVLQAIRAEAGFDLS</sequence>
<evidence type="ECO:0000313" key="9">
    <source>
        <dbReference type="Proteomes" id="UP001642484"/>
    </source>
</evidence>
<feature type="region of interest" description="Disordered" evidence="6">
    <location>
        <begin position="1"/>
        <end position="51"/>
    </location>
</feature>
<dbReference type="Proteomes" id="UP001642484">
    <property type="component" value="Unassembled WGS sequence"/>
</dbReference>
<gene>
    <name evidence="8" type="ORF">CCMP2556_LOCUS18341</name>
</gene>
<keyword evidence="3" id="KW-0808">Transferase</keyword>